<gene>
    <name evidence="2" type="ORF">HUG10_17295</name>
</gene>
<feature type="transmembrane region" description="Helical" evidence="1">
    <location>
        <begin position="47"/>
        <end position="65"/>
    </location>
</feature>
<feature type="transmembrane region" description="Helical" evidence="1">
    <location>
        <begin position="77"/>
        <end position="98"/>
    </location>
</feature>
<proteinExistence type="predicted"/>
<evidence type="ECO:0000313" key="2">
    <source>
        <dbReference type="EMBL" id="QLG29561.1"/>
    </source>
</evidence>
<keyword evidence="3" id="KW-1185">Reference proteome</keyword>
<dbReference type="EMBL" id="CP058529">
    <property type="protein sequence ID" value="QLG29561.1"/>
    <property type="molecule type" value="Genomic_DNA"/>
</dbReference>
<evidence type="ECO:0000256" key="1">
    <source>
        <dbReference type="SAM" id="Phobius"/>
    </source>
</evidence>
<feature type="transmembrane region" description="Helical" evidence="1">
    <location>
        <begin position="104"/>
        <end position="127"/>
    </location>
</feature>
<keyword evidence="1" id="KW-0472">Membrane</keyword>
<evidence type="ECO:0000313" key="3">
    <source>
        <dbReference type="Proteomes" id="UP000509750"/>
    </source>
</evidence>
<accession>A0A7D5K3B4</accession>
<protein>
    <submittedName>
        <fullName evidence="2">Uncharacterized protein</fullName>
    </submittedName>
</protein>
<dbReference type="AlphaFoldDB" id="A0A7D5K3B4"/>
<dbReference type="Proteomes" id="UP000509750">
    <property type="component" value="Chromosome"/>
</dbReference>
<keyword evidence="1" id="KW-1133">Transmembrane helix</keyword>
<sequence length="137" mass="13607">MAGLYGLLYAVPVPPFAIPGYLMIVAFDALEAVLPSFPSSTAYDAAFAAFLAVLALLSALTASWARTHGSLGGWRAGASSALAVLGALALVVAAGLLLPSGNVQVVPVLIITGSGIGLLLGGAAVAFGRTVVTRELA</sequence>
<organism evidence="2 3">
    <name type="scientific">Halorarum halophilum</name>
    <dbReference type="NCBI Taxonomy" id="2743090"/>
    <lineage>
        <taxon>Archaea</taxon>
        <taxon>Methanobacteriati</taxon>
        <taxon>Methanobacteriota</taxon>
        <taxon>Stenosarchaea group</taxon>
        <taxon>Halobacteria</taxon>
        <taxon>Halobacteriales</taxon>
        <taxon>Haloferacaceae</taxon>
        <taxon>Halorarum</taxon>
    </lineage>
</organism>
<dbReference type="KEGG" id="halg:HUG10_17295"/>
<keyword evidence="1" id="KW-0812">Transmembrane</keyword>
<dbReference type="OrthoDB" id="293663at2157"/>
<reference evidence="2 3" key="1">
    <citation type="submission" date="2020-07" db="EMBL/GenBank/DDBJ databases">
        <title>Gai3-2, isolated from salt lake.</title>
        <authorList>
            <person name="Cui H."/>
            <person name="Shi X."/>
        </authorList>
    </citation>
    <scope>NUCLEOTIDE SEQUENCE [LARGE SCALE GENOMIC DNA]</scope>
    <source>
        <strain evidence="2 3">Gai3-2</strain>
    </source>
</reference>
<name>A0A7D5K3B4_9EURY</name>
<feature type="transmembrane region" description="Helical" evidence="1">
    <location>
        <begin position="7"/>
        <end position="27"/>
    </location>
</feature>